<reference evidence="3" key="1">
    <citation type="submission" date="2017-03" db="EMBL/GenBank/DDBJ databases">
        <authorList>
            <person name="Safronova V.I."/>
            <person name="Sazanova A.L."/>
            <person name="Chirak E.R."/>
        </authorList>
    </citation>
    <scope>NUCLEOTIDE SEQUENCE [LARGE SCALE GENOMIC DNA]</scope>
    <source>
        <strain evidence="3">Ach-343</strain>
    </source>
</reference>
<protein>
    <recommendedName>
        <fullName evidence="4">DUF4034 domain-containing protein</fullName>
    </recommendedName>
</protein>
<gene>
    <name evidence="2" type="ORF">B5V02_22400</name>
</gene>
<evidence type="ECO:0000256" key="1">
    <source>
        <dbReference type="SAM" id="SignalP"/>
    </source>
</evidence>
<dbReference type="EMBL" id="MZXV01000051">
    <property type="protein sequence ID" value="PZV35987.1"/>
    <property type="molecule type" value="Genomic_DNA"/>
</dbReference>
<organism evidence="2 3">
    <name type="scientific">Mesorhizobium kowhaii</name>
    <dbReference type="NCBI Taxonomy" id="1300272"/>
    <lineage>
        <taxon>Bacteria</taxon>
        <taxon>Pseudomonadati</taxon>
        <taxon>Pseudomonadota</taxon>
        <taxon>Alphaproteobacteria</taxon>
        <taxon>Hyphomicrobiales</taxon>
        <taxon>Phyllobacteriaceae</taxon>
        <taxon>Mesorhizobium</taxon>
    </lineage>
</organism>
<evidence type="ECO:0000313" key="2">
    <source>
        <dbReference type="EMBL" id="PZV35987.1"/>
    </source>
</evidence>
<comment type="caution">
    <text evidence="2">The sequence shown here is derived from an EMBL/GenBank/DDBJ whole genome shotgun (WGS) entry which is preliminary data.</text>
</comment>
<feature type="chain" id="PRO_5016149606" description="DUF4034 domain-containing protein" evidence="1">
    <location>
        <begin position="32"/>
        <end position="365"/>
    </location>
</feature>
<evidence type="ECO:0000313" key="3">
    <source>
        <dbReference type="Proteomes" id="UP000248616"/>
    </source>
</evidence>
<accession>A0A2W7BZD8</accession>
<keyword evidence="3" id="KW-1185">Reference proteome</keyword>
<feature type="signal peptide" evidence="1">
    <location>
        <begin position="1"/>
        <end position="31"/>
    </location>
</feature>
<keyword evidence="1" id="KW-0732">Signal</keyword>
<dbReference type="InterPro" id="IPR006311">
    <property type="entry name" value="TAT_signal"/>
</dbReference>
<dbReference type="AlphaFoldDB" id="A0A2W7BZD8"/>
<proteinExistence type="predicted"/>
<sequence>MPNVNRRNLLLGAAAISTAAAVVTVAAHAHAAPTSLEEAIAACQLAEETYGVYVARENAIANELDDKLFPKWTPPGGLSSIWSHRPNPFRSSADLEAEIARKREQVDQSWASSMMDRAGYNRWMANLATAENEGVASLREQEAFIESSGYHEASRLADNAVAVWSAAFNTLVRHLQNDGRSESQGRVSHSRLRTIGHACRRRRVRYLSGVLLRGGMTMGEVIAFRPKPPPVGELDELIAWLKPAADWRTGRMQIELAHHFRMMTDWRRMLAADAHGRESPEATAERDLADEAFKAWQIECLKQMFIPAECVRHLRWKQEWLRRNGGGSPETALAIARDEAAFAGRIELHSRQQATRKANRLAVPS</sequence>
<evidence type="ECO:0008006" key="4">
    <source>
        <dbReference type="Google" id="ProtNLM"/>
    </source>
</evidence>
<dbReference type="PROSITE" id="PS51318">
    <property type="entry name" value="TAT"/>
    <property type="match status" value="1"/>
</dbReference>
<dbReference type="Proteomes" id="UP000248616">
    <property type="component" value="Unassembled WGS sequence"/>
</dbReference>
<name>A0A2W7BZD8_9HYPH</name>